<dbReference type="AlphaFoldDB" id="A0A552DDU5"/>
<dbReference type="EMBL" id="SFBL01000222">
    <property type="protein sequence ID" value="TRU20398.1"/>
    <property type="molecule type" value="Genomic_DNA"/>
</dbReference>
<sequence length="96" mass="10718">MVIPIQNTCRLLGEPLSIAEKTERSHQSSVISYQLSVISYQLSVISYQLSDVSFQFTVCSLQQKTLPNSPLPHFPITPRNAHAVVSPSPQFIIYNS</sequence>
<name>A0A552DDU5_MICAE</name>
<dbReference type="Proteomes" id="UP000319313">
    <property type="component" value="Unassembled WGS sequence"/>
</dbReference>
<organism evidence="1 2">
    <name type="scientific">Microcystis aeruginosa Ma_SC_T_19800800_S464</name>
    <dbReference type="NCBI Taxonomy" id="2486257"/>
    <lineage>
        <taxon>Bacteria</taxon>
        <taxon>Bacillati</taxon>
        <taxon>Cyanobacteriota</taxon>
        <taxon>Cyanophyceae</taxon>
        <taxon>Oscillatoriophycideae</taxon>
        <taxon>Chroococcales</taxon>
        <taxon>Microcystaceae</taxon>
        <taxon>Microcystis</taxon>
    </lineage>
</organism>
<proteinExistence type="predicted"/>
<accession>A0A552DDU5</accession>
<reference evidence="1 2" key="1">
    <citation type="submission" date="2019-01" db="EMBL/GenBank/DDBJ databases">
        <title>Coherence of Microcystis species and biogeography revealed through population genomics.</title>
        <authorList>
            <person name="Perez-Carrascal O.M."/>
            <person name="Terrat Y."/>
            <person name="Giani A."/>
            <person name="Fortin N."/>
            <person name="Tromas N."/>
            <person name="Shapiro B.J."/>
        </authorList>
    </citation>
    <scope>NUCLEOTIDE SEQUENCE [LARGE SCALE GENOMIC DNA]</scope>
    <source>
        <strain evidence="1">Ma_SC_T_19800800_S464</strain>
    </source>
</reference>
<comment type="caution">
    <text evidence="1">The sequence shown here is derived from an EMBL/GenBank/DDBJ whole genome shotgun (WGS) entry which is preliminary data.</text>
</comment>
<evidence type="ECO:0000313" key="2">
    <source>
        <dbReference type="Proteomes" id="UP000319313"/>
    </source>
</evidence>
<protein>
    <submittedName>
        <fullName evidence="1">Uncharacterized protein</fullName>
    </submittedName>
</protein>
<evidence type="ECO:0000313" key="1">
    <source>
        <dbReference type="EMBL" id="TRU20398.1"/>
    </source>
</evidence>
<gene>
    <name evidence="1" type="ORF">EWV81_22315</name>
</gene>